<name>A0A915D4I3_9BILA</name>
<dbReference type="WBParaSite" id="jg15310">
    <property type="protein sequence ID" value="jg15310"/>
    <property type="gene ID" value="jg15310"/>
</dbReference>
<accession>A0A915D4I3</accession>
<evidence type="ECO:0000313" key="4">
    <source>
        <dbReference type="Proteomes" id="UP000887574"/>
    </source>
</evidence>
<dbReference type="AlphaFoldDB" id="A0A915D4I3"/>
<dbReference type="InterPro" id="IPR032675">
    <property type="entry name" value="LRR_dom_sf"/>
</dbReference>
<dbReference type="InterPro" id="IPR029071">
    <property type="entry name" value="Ubiquitin-like_domsf"/>
</dbReference>
<dbReference type="Pfam" id="PF13855">
    <property type="entry name" value="LRR_8"/>
    <property type="match status" value="1"/>
</dbReference>
<keyword evidence="1" id="KW-0433">Leucine-rich repeat</keyword>
<organism evidence="4 5">
    <name type="scientific">Ditylenchus dipsaci</name>
    <dbReference type="NCBI Taxonomy" id="166011"/>
    <lineage>
        <taxon>Eukaryota</taxon>
        <taxon>Metazoa</taxon>
        <taxon>Ecdysozoa</taxon>
        <taxon>Nematoda</taxon>
        <taxon>Chromadorea</taxon>
        <taxon>Rhabditida</taxon>
        <taxon>Tylenchina</taxon>
        <taxon>Tylenchomorpha</taxon>
        <taxon>Sphaerularioidea</taxon>
        <taxon>Anguinidae</taxon>
        <taxon>Anguininae</taxon>
        <taxon>Ditylenchus</taxon>
    </lineage>
</organism>
<dbReference type="Proteomes" id="UP000887574">
    <property type="component" value="Unplaced"/>
</dbReference>
<evidence type="ECO:0000256" key="1">
    <source>
        <dbReference type="ARBA" id="ARBA00022614"/>
    </source>
</evidence>
<dbReference type="PANTHER" id="PTHR24366">
    <property type="entry name" value="IG(IMMUNOGLOBULIN) AND LRR(LEUCINE RICH REPEAT) DOMAINS"/>
    <property type="match status" value="1"/>
</dbReference>
<proteinExistence type="predicted"/>
<dbReference type="SUPFAM" id="SSF52058">
    <property type="entry name" value="L domain-like"/>
    <property type="match status" value="1"/>
</dbReference>
<dbReference type="InterPro" id="IPR001611">
    <property type="entry name" value="Leu-rich_rpt"/>
</dbReference>
<keyword evidence="4" id="KW-1185">Reference proteome</keyword>
<reference evidence="5" key="1">
    <citation type="submission" date="2022-11" db="UniProtKB">
        <authorList>
            <consortium name="WormBaseParasite"/>
        </authorList>
    </citation>
    <scope>IDENTIFICATION</scope>
</reference>
<dbReference type="SUPFAM" id="SSF54236">
    <property type="entry name" value="Ubiquitin-like"/>
    <property type="match status" value="1"/>
</dbReference>
<evidence type="ECO:0000256" key="2">
    <source>
        <dbReference type="ARBA" id="ARBA00022729"/>
    </source>
</evidence>
<evidence type="ECO:0000313" key="5">
    <source>
        <dbReference type="WBParaSite" id="jg15310"/>
    </source>
</evidence>
<keyword evidence="2" id="KW-0732">Signal</keyword>
<evidence type="ECO:0000256" key="3">
    <source>
        <dbReference type="ARBA" id="ARBA00022737"/>
    </source>
</evidence>
<protein>
    <submittedName>
        <fullName evidence="5">Ubiquitin-like domain-containing protein</fullName>
    </submittedName>
</protein>
<keyword evidence="3" id="KW-0677">Repeat</keyword>
<sequence>MGGGGARAADTAHQQRIKRRQLIAGVHKVGRQTTHLPAVPKDQHVAPFINIFGTSPCKVASERGLELLVLNRKNISSIGDQERFASFTKNVQELDLAWNKIEDWEVVSNLFSSLPSLKQLNLGHNPIQPYIDPQVLSSLHAPKLNTLVLNGVNLPLETVKQFLSSQVIPCLTELHMSETHFMTYITLKSRLATLWRVLSLFPNTENLYLVGNELECVDRDCLVNGTSGTVVTRQVTQAIKFLSMSECGLNSWESIENLQYVGKLEELRVRNIPLLDDYTEEERYHLIVGRLKTLTQLNGSVITPFQREESERFFIRYYQCAEEKPAIFDELVKEHGNLEALVKVDLTPRKFAKVMMRCEETNYLAPAKIRLSATVIGLMKYAAKITEIPVSRMRLFYFDGNLSGHGPTELRFPNQMLSSLHIEDGDEFYIQSKIVVQTKQKTTAS</sequence>
<dbReference type="Gene3D" id="3.80.10.10">
    <property type="entry name" value="Ribonuclease Inhibitor"/>
    <property type="match status" value="2"/>
</dbReference>
<dbReference type="PROSITE" id="PS51450">
    <property type="entry name" value="LRR"/>
    <property type="match status" value="1"/>
</dbReference>
<dbReference type="PANTHER" id="PTHR24366:SF161">
    <property type="entry name" value="TIR DOMAIN-CONTAINING PROTEIN"/>
    <property type="match status" value="1"/>
</dbReference>